<dbReference type="AlphaFoldDB" id="A0A7X6I9H4"/>
<dbReference type="Gene3D" id="3.40.710.10">
    <property type="entry name" value="DD-peptidase/beta-lactamase superfamily"/>
    <property type="match status" value="2"/>
</dbReference>
<dbReference type="GO" id="GO:0030288">
    <property type="term" value="C:outer membrane-bounded periplasmic space"/>
    <property type="evidence" value="ECO:0007669"/>
    <property type="project" value="TreeGrafter"/>
</dbReference>
<sequence length="791" mass="88822">MNLDFPVENNEGGKRRFRWLKWLLLSLFSLVLIAAFSVGGIIWYFSRDLPSLEMLGSYEPSQATRIYSDDNRVVGQFYIEKRVFVPLTRMPKELIQAILAVEDSRFYEHGGFDYIRIIKAFLTNLENMRIRQGASTITQQLTRSLFLTPERTMKRKLKEILLARKMEMMLTKDEILEIYLNQIYFGHGAYGVQVAARTYFGKDVSELQLAEVAFLSGLPKAPNDYSPYRHPQKAKQRQGVVLRRMVDEKFITEEQYRKAYGQDLFFQKMAPDEALALHFLEHIRLYLIAKYGDDAVYKGGLNVYTTLNIDMQRAANQAVKTGLRELDKRQGYRGPLGKYEEPAEAAEIAVSSLIVGDILEGHVTQISDKEGYALVQAGGVTGKMLMEEMAWAARRLKGSRLEDLQVIEKPKVSDIVKVHDLIKVKVKKAGKEGKGAFFSLEQEPAAEGALVAIDPATGAVKALVGGYDFRRSEFNRAIVAKRQPGSAFKPIIYATAIERGLTPASMVLDNPVVYTDAELDTVWKPENYEEKFYGLITLREALTYSRNLATVRLLEQVGVRNVIEFAKRVGIQSPMTRDLSLALGSSSLTLTELTSAYAVFANRGVRVEPTLIISVSDHNGRVLEHRELAPQQVVSKETAYVVTNMMEDVIQRGTARKAKSLGRPLAGKTGTTNEFTDAWFIGFAPNLVAGVWVGFDDNRSLGDREAGGSTALPIWMSFMQESLSRFPITPFSIPDNIVYAKIDPQTGLLAPPGEEKGVVEIFVRGTEPKEFKVETPTPTQFFRLDEEEASF</sequence>
<dbReference type="InterPro" id="IPR001264">
    <property type="entry name" value="Glyco_trans_51"/>
</dbReference>
<dbReference type="GO" id="GO:0008658">
    <property type="term" value="F:penicillin binding"/>
    <property type="evidence" value="ECO:0007669"/>
    <property type="project" value="InterPro"/>
</dbReference>
<dbReference type="EC" id="3.4.16.4" evidence="5"/>
<dbReference type="GO" id="GO:0009002">
    <property type="term" value="F:serine-type D-Ala-D-Ala carboxypeptidase activity"/>
    <property type="evidence" value="ECO:0007669"/>
    <property type="project" value="UniProtKB-EC"/>
</dbReference>
<dbReference type="InterPro" id="IPR036950">
    <property type="entry name" value="PBP_transglycosylase"/>
</dbReference>
<dbReference type="PANTHER" id="PTHR32282:SF27">
    <property type="entry name" value="PENICILLIN-BINDING PROTEIN 1A"/>
    <property type="match status" value="1"/>
</dbReference>
<evidence type="ECO:0000256" key="18">
    <source>
        <dbReference type="ARBA" id="ARBA00022989"/>
    </source>
</evidence>
<keyword evidence="20" id="KW-0046">Antibiotic resistance</keyword>
<evidence type="ECO:0000256" key="19">
    <source>
        <dbReference type="ARBA" id="ARBA00023136"/>
    </source>
</evidence>
<evidence type="ECO:0000256" key="17">
    <source>
        <dbReference type="ARBA" id="ARBA00022984"/>
    </source>
</evidence>
<dbReference type="GO" id="GO:0071555">
    <property type="term" value="P:cell wall organization"/>
    <property type="evidence" value="ECO:0007669"/>
    <property type="project" value="UniProtKB-KW"/>
</dbReference>
<dbReference type="SUPFAM" id="SSF50249">
    <property type="entry name" value="Nucleic acid-binding proteins"/>
    <property type="match status" value="1"/>
</dbReference>
<dbReference type="Proteomes" id="UP000534783">
    <property type="component" value="Unassembled WGS sequence"/>
</dbReference>
<dbReference type="GO" id="GO:0003676">
    <property type="term" value="F:nucleic acid binding"/>
    <property type="evidence" value="ECO:0007669"/>
    <property type="project" value="InterPro"/>
</dbReference>
<dbReference type="InterPro" id="IPR023346">
    <property type="entry name" value="Lysozyme-like_dom_sf"/>
</dbReference>
<dbReference type="InterPro" id="IPR001460">
    <property type="entry name" value="PCN-bd_Tpept"/>
</dbReference>
<keyword evidence="14" id="KW-0378">Hydrolase</keyword>
<keyword evidence="7" id="KW-1003">Cell membrane</keyword>
<dbReference type="Pfam" id="PF00912">
    <property type="entry name" value="Transgly"/>
    <property type="match status" value="1"/>
</dbReference>
<accession>A0A7X6I9H4</accession>
<dbReference type="InterPro" id="IPR050396">
    <property type="entry name" value="Glycosyltr_51/Transpeptidase"/>
</dbReference>
<comment type="subcellular location">
    <subcellularLocation>
        <location evidence="1">Cell inner membrane</location>
        <topology evidence="1">Single-pass type II membrane protein</topology>
    </subcellularLocation>
</comment>
<evidence type="ECO:0000256" key="7">
    <source>
        <dbReference type="ARBA" id="ARBA00022475"/>
    </source>
</evidence>
<keyword evidence="8" id="KW-0997">Cell inner membrane</keyword>
<feature type="domain" description="S1 motif" evidence="28">
    <location>
        <begin position="356"/>
        <end position="441"/>
    </location>
</feature>
<evidence type="ECO:0000256" key="2">
    <source>
        <dbReference type="ARBA" id="ARBA00004752"/>
    </source>
</evidence>
<evidence type="ECO:0000256" key="26">
    <source>
        <dbReference type="ARBA" id="ARBA00060592"/>
    </source>
</evidence>
<dbReference type="SUPFAM" id="SSF56601">
    <property type="entry name" value="beta-lactamase/transpeptidase-like"/>
    <property type="match status" value="1"/>
</dbReference>
<protein>
    <recommendedName>
        <fullName evidence="6">Penicillin-binding protein 1A</fullName>
        <ecNumber evidence="24">2.4.99.28</ecNumber>
        <ecNumber evidence="5">3.4.16.4</ecNumber>
    </recommendedName>
</protein>
<keyword evidence="12" id="KW-0808">Transferase</keyword>
<dbReference type="NCBIfam" id="TIGR02074">
    <property type="entry name" value="PBP_1a_fam"/>
    <property type="match status" value="1"/>
</dbReference>
<evidence type="ECO:0000256" key="23">
    <source>
        <dbReference type="ARBA" id="ARBA00034000"/>
    </source>
</evidence>
<reference evidence="29 30" key="1">
    <citation type="journal article" date="2020" name="Nature">
        <title>Bacterial chemolithoautotrophy via manganese oxidation.</title>
        <authorList>
            <person name="Yu H."/>
            <person name="Leadbetter J.R."/>
        </authorList>
    </citation>
    <scope>NUCLEOTIDE SEQUENCE [LARGE SCALE GENOMIC DNA]</scope>
    <source>
        <strain evidence="29 30">Mn-1</strain>
    </source>
</reference>
<comment type="similarity">
    <text evidence="3">In the C-terminal section; belongs to the transpeptidase family.</text>
</comment>
<keyword evidence="22" id="KW-0961">Cell wall biogenesis/degradation</keyword>
<proteinExistence type="inferred from homology"/>
<feature type="transmembrane region" description="Helical" evidence="27">
    <location>
        <begin position="22"/>
        <end position="45"/>
    </location>
</feature>
<keyword evidence="15" id="KW-0133">Cell shape</keyword>
<keyword evidence="17" id="KW-0573">Peptidoglycan synthesis</keyword>
<evidence type="ECO:0000256" key="6">
    <source>
        <dbReference type="ARBA" id="ARBA00018638"/>
    </source>
</evidence>
<comment type="similarity">
    <text evidence="4">In the N-terminal section; belongs to the glycosyltransferase 51 family.</text>
</comment>
<evidence type="ECO:0000256" key="16">
    <source>
        <dbReference type="ARBA" id="ARBA00022968"/>
    </source>
</evidence>
<evidence type="ECO:0000313" key="29">
    <source>
        <dbReference type="EMBL" id="NKE69426.1"/>
    </source>
</evidence>
<evidence type="ECO:0000256" key="5">
    <source>
        <dbReference type="ARBA" id="ARBA00012448"/>
    </source>
</evidence>
<dbReference type="PROSITE" id="PS50126">
    <property type="entry name" value="S1"/>
    <property type="match status" value="1"/>
</dbReference>
<evidence type="ECO:0000256" key="15">
    <source>
        <dbReference type="ARBA" id="ARBA00022960"/>
    </source>
</evidence>
<evidence type="ECO:0000256" key="20">
    <source>
        <dbReference type="ARBA" id="ARBA00023251"/>
    </source>
</evidence>
<evidence type="ECO:0000256" key="4">
    <source>
        <dbReference type="ARBA" id="ARBA00007739"/>
    </source>
</evidence>
<keyword evidence="30" id="KW-1185">Reference proteome</keyword>
<dbReference type="PANTHER" id="PTHR32282">
    <property type="entry name" value="BINDING PROTEIN TRANSPEPTIDASE, PUTATIVE-RELATED"/>
    <property type="match status" value="1"/>
</dbReference>
<dbReference type="Pfam" id="PF00905">
    <property type="entry name" value="Transpeptidase"/>
    <property type="match status" value="1"/>
</dbReference>
<dbReference type="EC" id="2.4.99.28" evidence="24"/>
<dbReference type="InterPro" id="IPR003029">
    <property type="entry name" value="S1_domain"/>
</dbReference>
<evidence type="ECO:0000313" key="30">
    <source>
        <dbReference type="Proteomes" id="UP000534783"/>
    </source>
</evidence>
<evidence type="ECO:0000256" key="3">
    <source>
        <dbReference type="ARBA" id="ARBA00007090"/>
    </source>
</evidence>
<evidence type="ECO:0000256" key="27">
    <source>
        <dbReference type="SAM" id="Phobius"/>
    </source>
</evidence>
<dbReference type="FunFam" id="1.10.3810.10:FF:000003">
    <property type="entry name" value="Penicillin-binding protein 1a"/>
    <property type="match status" value="1"/>
</dbReference>
<comment type="pathway">
    <text evidence="26">Glycan biosynthesis.</text>
</comment>
<dbReference type="GO" id="GO:0009252">
    <property type="term" value="P:peptidoglycan biosynthetic process"/>
    <property type="evidence" value="ECO:0007669"/>
    <property type="project" value="UniProtKB-KW"/>
</dbReference>
<dbReference type="GO" id="GO:0046677">
    <property type="term" value="P:response to antibiotic"/>
    <property type="evidence" value="ECO:0007669"/>
    <property type="project" value="UniProtKB-KW"/>
</dbReference>
<evidence type="ECO:0000256" key="8">
    <source>
        <dbReference type="ARBA" id="ARBA00022519"/>
    </source>
</evidence>
<organism evidence="29 30">
    <name type="scientific">Candidatus Manganitrophus noduliformans</name>
    <dbReference type="NCBI Taxonomy" id="2606439"/>
    <lineage>
        <taxon>Bacteria</taxon>
        <taxon>Pseudomonadati</taxon>
        <taxon>Nitrospirota</taxon>
        <taxon>Nitrospiria</taxon>
        <taxon>Candidatus Troglogloeales</taxon>
        <taxon>Candidatus Manganitrophaceae</taxon>
        <taxon>Candidatus Manganitrophus</taxon>
    </lineage>
</organism>
<evidence type="ECO:0000256" key="11">
    <source>
        <dbReference type="ARBA" id="ARBA00022676"/>
    </source>
</evidence>
<dbReference type="SMART" id="SM00316">
    <property type="entry name" value="S1"/>
    <property type="match status" value="1"/>
</dbReference>
<keyword evidence="13 27" id="KW-0812">Transmembrane</keyword>
<evidence type="ECO:0000256" key="1">
    <source>
        <dbReference type="ARBA" id="ARBA00004249"/>
    </source>
</evidence>
<evidence type="ECO:0000256" key="25">
    <source>
        <dbReference type="ARBA" id="ARBA00049902"/>
    </source>
</evidence>
<keyword evidence="18 27" id="KW-1133">Transmembrane helix</keyword>
<comment type="catalytic activity">
    <reaction evidence="25">
        <text>[GlcNAc-(1-&gt;4)-Mur2Ac(oyl-L-Ala-gamma-D-Glu-L-Lys-D-Ala-D-Ala)](n)-di-trans,octa-cis-undecaprenyl diphosphate + beta-D-GlcNAc-(1-&gt;4)-Mur2Ac(oyl-L-Ala-gamma-D-Glu-L-Lys-D-Ala-D-Ala)-di-trans,octa-cis-undecaprenyl diphosphate = [GlcNAc-(1-&gt;4)-Mur2Ac(oyl-L-Ala-gamma-D-Glu-L-Lys-D-Ala-D-Ala)](n+1)-di-trans,octa-cis-undecaprenyl diphosphate + di-trans,octa-cis-undecaprenyl diphosphate + H(+)</text>
        <dbReference type="Rhea" id="RHEA:23708"/>
        <dbReference type="Rhea" id="RHEA-COMP:9602"/>
        <dbReference type="Rhea" id="RHEA-COMP:9603"/>
        <dbReference type="ChEBI" id="CHEBI:15378"/>
        <dbReference type="ChEBI" id="CHEBI:58405"/>
        <dbReference type="ChEBI" id="CHEBI:60033"/>
        <dbReference type="ChEBI" id="CHEBI:78435"/>
        <dbReference type="EC" id="2.4.99.28"/>
    </reaction>
</comment>
<dbReference type="InterPro" id="IPR012338">
    <property type="entry name" value="Beta-lactam/transpept-like"/>
</dbReference>
<evidence type="ECO:0000256" key="13">
    <source>
        <dbReference type="ARBA" id="ARBA00022692"/>
    </source>
</evidence>
<dbReference type="EMBL" id="VTOW01000001">
    <property type="protein sequence ID" value="NKE69426.1"/>
    <property type="molecule type" value="Genomic_DNA"/>
</dbReference>
<keyword evidence="11" id="KW-0328">Glycosyltransferase</keyword>
<keyword evidence="10" id="KW-0645">Protease</keyword>
<dbReference type="GO" id="GO:0005886">
    <property type="term" value="C:plasma membrane"/>
    <property type="evidence" value="ECO:0007669"/>
    <property type="project" value="UniProtKB-SubCell"/>
</dbReference>
<comment type="catalytic activity">
    <reaction evidence="23">
        <text>Preferential cleavage: (Ac)2-L-Lys-D-Ala-|-D-Ala. Also transpeptidation of peptidyl-alanyl moieties that are N-acyl substituents of D-alanine.</text>
        <dbReference type="EC" id="3.4.16.4"/>
    </reaction>
</comment>
<evidence type="ECO:0000256" key="22">
    <source>
        <dbReference type="ARBA" id="ARBA00023316"/>
    </source>
</evidence>
<keyword evidence="21" id="KW-0511">Multifunctional enzyme</keyword>
<dbReference type="SUPFAM" id="SSF53955">
    <property type="entry name" value="Lysozyme-like"/>
    <property type="match status" value="1"/>
</dbReference>
<evidence type="ECO:0000256" key="21">
    <source>
        <dbReference type="ARBA" id="ARBA00023268"/>
    </source>
</evidence>
<evidence type="ECO:0000256" key="14">
    <source>
        <dbReference type="ARBA" id="ARBA00022801"/>
    </source>
</evidence>
<evidence type="ECO:0000259" key="28">
    <source>
        <dbReference type="PROSITE" id="PS50126"/>
    </source>
</evidence>
<keyword evidence="16" id="KW-0735">Signal-anchor</keyword>
<dbReference type="GO" id="GO:0008360">
    <property type="term" value="P:regulation of cell shape"/>
    <property type="evidence" value="ECO:0007669"/>
    <property type="project" value="UniProtKB-KW"/>
</dbReference>
<evidence type="ECO:0000256" key="10">
    <source>
        <dbReference type="ARBA" id="ARBA00022670"/>
    </source>
</evidence>
<dbReference type="RefSeq" id="WP_168057724.1">
    <property type="nucleotide sequence ID" value="NZ_VTOW01000001.1"/>
</dbReference>
<keyword evidence="19 27" id="KW-0472">Membrane</keyword>
<dbReference type="GO" id="GO:0008955">
    <property type="term" value="F:peptidoglycan glycosyltransferase activity"/>
    <property type="evidence" value="ECO:0007669"/>
    <property type="project" value="UniProtKB-EC"/>
</dbReference>
<comment type="pathway">
    <text evidence="2">Cell wall biogenesis; peptidoglycan biosynthesis.</text>
</comment>
<comment type="caution">
    <text evidence="29">The sequence shown here is derived from an EMBL/GenBank/DDBJ whole genome shotgun (WGS) entry which is preliminary data.</text>
</comment>
<dbReference type="GO" id="GO:0006508">
    <property type="term" value="P:proteolysis"/>
    <property type="evidence" value="ECO:0007669"/>
    <property type="project" value="UniProtKB-KW"/>
</dbReference>
<dbReference type="InterPro" id="IPR031376">
    <property type="entry name" value="PCB_OB"/>
</dbReference>
<evidence type="ECO:0000256" key="12">
    <source>
        <dbReference type="ARBA" id="ARBA00022679"/>
    </source>
</evidence>
<gene>
    <name evidence="29" type="ORF">MNODULE_01500</name>
</gene>
<dbReference type="Pfam" id="PF17092">
    <property type="entry name" value="PCB_OB"/>
    <property type="match status" value="1"/>
</dbReference>
<name>A0A7X6I9H4_9BACT</name>
<keyword evidence="9" id="KW-0121">Carboxypeptidase</keyword>
<dbReference type="Gene3D" id="1.10.3810.10">
    <property type="entry name" value="Biosynthetic peptidoglycan transglycosylase-like"/>
    <property type="match status" value="1"/>
</dbReference>
<dbReference type="InterPro" id="IPR012340">
    <property type="entry name" value="NA-bd_OB-fold"/>
</dbReference>
<evidence type="ECO:0000256" key="24">
    <source>
        <dbReference type="ARBA" id="ARBA00044770"/>
    </source>
</evidence>
<evidence type="ECO:0000256" key="9">
    <source>
        <dbReference type="ARBA" id="ARBA00022645"/>
    </source>
</evidence>